<evidence type="ECO:0000313" key="8">
    <source>
        <dbReference type="Proteomes" id="UP000326779"/>
    </source>
</evidence>
<dbReference type="PROSITE" id="PS51192">
    <property type="entry name" value="HELICASE_ATP_BIND_1"/>
    <property type="match status" value="1"/>
</dbReference>
<name>A0A5P2TZB6_9LACO</name>
<proteinExistence type="inferred from homology"/>
<dbReference type="Pfam" id="PF00270">
    <property type="entry name" value="DEAD"/>
    <property type="match status" value="1"/>
</dbReference>
<organism evidence="7 8">
    <name type="scientific">Schleiferilactobacillus harbinensis</name>
    <dbReference type="NCBI Taxonomy" id="304207"/>
    <lineage>
        <taxon>Bacteria</taxon>
        <taxon>Bacillati</taxon>
        <taxon>Bacillota</taxon>
        <taxon>Bacilli</taxon>
        <taxon>Lactobacillales</taxon>
        <taxon>Lactobacillaceae</taxon>
        <taxon>Schleiferilactobacillus</taxon>
    </lineage>
</organism>
<evidence type="ECO:0000256" key="6">
    <source>
        <dbReference type="SAM" id="MobiDB-lite"/>
    </source>
</evidence>
<dbReference type="Pfam" id="PF00271">
    <property type="entry name" value="Helicase_C"/>
    <property type="match status" value="1"/>
</dbReference>
<protein>
    <submittedName>
        <fullName evidence="7">DEAD/DEAH box helicase</fullName>
    </submittedName>
</protein>
<dbReference type="PANTHER" id="PTHR47959">
    <property type="entry name" value="ATP-DEPENDENT RNA HELICASE RHLE-RELATED"/>
    <property type="match status" value="1"/>
</dbReference>
<dbReference type="Gene3D" id="3.40.50.300">
    <property type="entry name" value="P-loop containing nucleotide triphosphate hydrolases"/>
    <property type="match status" value="2"/>
</dbReference>
<evidence type="ECO:0000313" key="7">
    <source>
        <dbReference type="EMBL" id="QFR24003.1"/>
    </source>
</evidence>
<dbReference type="GO" id="GO:0003724">
    <property type="term" value="F:RNA helicase activity"/>
    <property type="evidence" value="ECO:0007669"/>
    <property type="project" value="TreeGrafter"/>
</dbReference>
<dbReference type="InterPro" id="IPR014001">
    <property type="entry name" value="Helicase_ATP-bd"/>
</dbReference>
<evidence type="ECO:0000256" key="3">
    <source>
        <dbReference type="ARBA" id="ARBA00022806"/>
    </source>
</evidence>
<dbReference type="KEGG" id="lhb:D1010_11670"/>
<dbReference type="InterPro" id="IPR044742">
    <property type="entry name" value="DEAD/DEAH_RhlB"/>
</dbReference>
<dbReference type="GO" id="GO:0016787">
    <property type="term" value="F:hydrolase activity"/>
    <property type="evidence" value="ECO:0007669"/>
    <property type="project" value="UniProtKB-KW"/>
</dbReference>
<dbReference type="EMBL" id="CP045143">
    <property type="protein sequence ID" value="QFR24003.1"/>
    <property type="molecule type" value="Genomic_DNA"/>
</dbReference>
<evidence type="ECO:0000256" key="1">
    <source>
        <dbReference type="ARBA" id="ARBA00022741"/>
    </source>
</evidence>
<dbReference type="SMART" id="SM00490">
    <property type="entry name" value="HELICc"/>
    <property type="match status" value="1"/>
</dbReference>
<dbReference type="InterPro" id="IPR027417">
    <property type="entry name" value="P-loop_NTPase"/>
</dbReference>
<sequence>MHCARMRACTFRSRWRRQLMTNEEKAAQLWQQTGFAQQTVIQTAVAAPLLAGQSVAGVAPTGSGKTLAYGIPTLSRLTPGAGLQLVIIVPAQELAIQIRDVLTPLAKTLGLGFQGLIGSANRERQIKRLREKPEAVVATVGRFIDLLEEGKLRLDTVKTLIVDEFDSFEPDALADILSIRRGGLPQTANLGLFSATDSQAILGEFKAAWPELTLVDETKTDKSRGPVKHLLLDRQMTGKIQVLERLAREKHQRIFVFFNHKHVLQKVASQLRYQHVPASMLITDGRQVQRAEALQDFRSGKVPLLLTTDVAARGLDVADVTAVVNFELPDTLTTYIHRTGRTGRQGAPGTIYNLGNDHDLRDLRHLVGDRIALETEPGETKPTAKHQPANSATTSEPPAPSARKPRKKALTSAEEEEASAKKRKKRKERWRNKKNVGKHW</sequence>
<dbReference type="InterPro" id="IPR050079">
    <property type="entry name" value="DEAD_box_RNA_helicase"/>
</dbReference>
<feature type="region of interest" description="Disordered" evidence="6">
    <location>
        <begin position="374"/>
        <end position="440"/>
    </location>
</feature>
<keyword evidence="4" id="KW-0067">ATP-binding</keyword>
<accession>A0A5P2TZB6</accession>
<gene>
    <name evidence="7" type="ORF">D1010_11670</name>
</gene>
<evidence type="ECO:0000256" key="5">
    <source>
        <dbReference type="ARBA" id="ARBA00038437"/>
    </source>
</evidence>
<keyword evidence="1" id="KW-0547">Nucleotide-binding</keyword>
<comment type="similarity">
    <text evidence="5">Belongs to the DEAD box helicase family.</text>
</comment>
<dbReference type="GO" id="GO:0005829">
    <property type="term" value="C:cytosol"/>
    <property type="evidence" value="ECO:0007669"/>
    <property type="project" value="TreeGrafter"/>
</dbReference>
<dbReference type="InterPro" id="IPR001650">
    <property type="entry name" value="Helicase_C-like"/>
</dbReference>
<dbReference type="InterPro" id="IPR011545">
    <property type="entry name" value="DEAD/DEAH_box_helicase_dom"/>
</dbReference>
<dbReference type="CDD" id="cd00268">
    <property type="entry name" value="DEADc"/>
    <property type="match status" value="1"/>
</dbReference>
<evidence type="ECO:0000256" key="4">
    <source>
        <dbReference type="ARBA" id="ARBA00022840"/>
    </source>
</evidence>
<dbReference type="PROSITE" id="PS51194">
    <property type="entry name" value="HELICASE_CTER"/>
    <property type="match status" value="1"/>
</dbReference>
<feature type="compositionally biased region" description="Basic residues" evidence="6">
    <location>
        <begin position="421"/>
        <end position="440"/>
    </location>
</feature>
<dbReference type="CDD" id="cd18787">
    <property type="entry name" value="SF2_C_DEAD"/>
    <property type="match status" value="1"/>
</dbReference>
<dbReference type="PANTHER" id="PTHR47959:SF1">
    <property type="entry name" value="ATP-DEPENDENT RNA HELICASE DBPA"/>
    <property type="match status" value="1"/>
</dbReference>
<dbReference type="SUPFAM" id="SSF52540">
    <property type="entry name" value="P-loop containing nucleoside triphosphate hydrolases"/>
    <property type="match status" value="1"/>
</dbReference>
<dbReference type="AlphaFoldDB" id="A0A5P2TZB6"/>
<keyword evidence="3 7" id="KW-0347">Helicase</keyword>
<dbReference type="GO" id="GO:0005524">
    <property type="term" value="F:ATP binding"/>
    <property type="evidence" value="ECO:0007669"/>
    <property type="project" value="UniProtKB-KW"/>
</dbReference>
<keyword evidence="2" id="KW-0378">Hydrolase</keyword>
<dbReference type="SMART" id="SM00487">
    <property type="entry name" value="DEXDc"/>
    <property type="match status" value="1"/>
</dbReference>
<reference evidence="7 8" key="1">
    <citation type="submission" date="2019-10" db="EMBL/GenBank/DDBJ databases">
        <title>The completed genome of Lactobacillus harbinensis M1.</title>
        <authorList>
            <person name="Zheng Y."/>
        </authorList>
    </citation>
    <scope>NUCLEOTIDE SEQUENCE [LARGE SCALE GENOMIC DNA]</scope>
    <source>
        <strain evidence="7 8">M1</strain>
    </source>
</reference>
<dbReference type="GO" id="GO:0003676">
    <property type="term" value="F:nucleic acid binding"/>
    <property type="evidence" value="ECO:0007669"/>
    <property type="project" value="InterPro"/>
</dbReference>
<dbReference type="Proteomes" id="UP000326779">
    <property type="component" value="Chromosome"/>
</dbReference>
<evidence type="ECO:0000256" key="2">
    <source>
        <dbReference type="ARBA" id="ARBA00022801"/>
    </source>
</evidence>